<dbReference type="AlphaFoldDB" id="A0A9Q0V4C0"/>
<proteinExistence type="predicted"/>
<reference evidence="1" key="2">
    <citation type="journal article" date="2023" name="Int. J. Mol. Sci.">
        <title>De Novo Assembly and Annotation of 11 Diverse Shrub Willow (Salix) Genomes Reveals Novel Gene Organization in Sex-Linked Regions.</title>
        <authorList>
            <person name="Hyden B."/>
            <person name="Feng K."/>
            <person name="Yates T.B."/>
            <person name="Jawdy S."/>
            <person name="Cereghino C."/>
            <person name="Smart L.B."/>
            <person name="Muchero W."/>
        </authorList>
    </citation>
    <scope>NUCLEOTIDE SEQUENCE [LARGE SCALE GENOMIC DNA]</scope>
    <source>
        <tissue evidence="1">Shoot tip</tissue>
    </source>
</reference>
<dbReference type="Proteomes" id="UP001151529">
    <property type="component" value="Chromosome 6"/>
</dbReference>
<protein>
    <recommendedName>
        <fullName evidence="3">DUF4220 domain-containing protein</fullName>
    </recommendedName>
</protein>
<sequence length="494" mass="56419">MGQHNLISALSKKPVNKFWKQYFPGNWNIHDRVGVEIDFKKLIFQQVMEKRSRYDPDTSDFTFLLGLLEERGRNALESSLKNNGLQRKHCFDEVRWSLDDAEFSHSLLTWHIATHICFLDDTRKNIGYESTDPNLRMSISLSNYMLYLLVQCPTLLGIELRGRRYTVTTIHLRRLLHGNSNISIRELYTLWFPEAQVRAFFYELLGSPSTILPKIAEVDEGEMSALLDGCMLGLSLQSLETGNGRSDEKKWEMISKVWVEMLMYAATHCGWKEHADALARGGELLTHVCLLMAHLGLCKQCPPELSSQVDARWKGLDGILDALKLFASTSCEILVRFRSLSNPICSLIDGREFINLHLNHSITTKSNHSIILKEWDLFSVDFDALSDAVGTKHHPLYSGGGTECKKCYVAEIEIPRRDLITGYVYYGFGYDSDGDDYKVERTEQLVKEGGGGGVFGCEYEAKVYSLKNDKWKNIEGLPTRLFDIRGKWLKITLF</sequence>
<accession>A0A9Q0V4C0</accession>
<organism evidence="1 2">
    <name type="scientific">Salix viminalis</name>
    <name type="common">Common osier</name>
    <name type="synonym">Basket willow</name>
    <dbReference type="NCBI Taxonomy" id="40686"/>
    <lineage>
        <taxon>Eukaryota</taxon>
        <taxon>Viridiplantae</taxon>
        <taxon>Streptophyta</taxon>
        <taxon>Embryophyta</taxon>
        <taxon>Tracheophyta</taxon>
        <taxon>Spermatophyta</taxon>
        <taxon>Magnoliopsida</taxon>
        <taxon>eudicotyledons</taxon>
        <taxon>Gunneridae</taxon>
        <taxon>Pentapetalae</taxon>
        <taxon>rosids</taxon>
        <taxon>fabids</taxon>
        <taxon>Malpighiales</taxon>
        <taxon>Salicaceae</taxon>
        <taxon>Saliceae</taxon>
        <taxon>Salix</taxon>
    </lineage>
</organism>
<dbReference type="Pfam" id="PF04578">
    <property type="entry name" value="DUF594"/>
    <property type="match status" value="1"/>
</dbReference>
<keyword evidence="2" id="KW-1185">Reference proteome</keyword>
<dbReference type="InterPro" id="IPR007658">
    <property type="entry name" value="DUF594"/>
</dbReference>
<evidence type="ECO:0000313" key="2">
    <source>
        <dbReference type="Proteomes" id="UP001151529"/>
    </source>
</evidence>
<evidence type="ECO:0000313" key="1">
    <source>
        <dbReference type="EMBL" id="KAJ6741486.1"/>
    </source>
</evidence>
<reference evidence="1" key="1">
    <citation type="submission" date="2022-11" db="EMBL/GenBank/DDBJ databases">
        <authorList>
            <person name="Hyden B.L."/>
            <person name="Feng K."/>
            <person name="Yates T."/>
            <person name="Jawdy S."/>
            <person name="Smart L.B."/>
            <person name="Muchero W."/>
        </authorList>
    </citation>
    <scope>NUCLEOTIDE SEQUENCE</scope>
    <source>
        <tissue evidence="1">Shoot tip</tissue>
    </source>
</reference>
<dbReference type="EMBL" id="JAPFFL010000002">
    <property type="protein sequence ID" value="KAJ6741486.1"/>
    <property type="molecule type" value="Genomic_DNA"/>
</dbReference>
<name>A0A9Q0V4C0_SALVM</name>
<gene>
    <name evidence="1" type="ORF">OIU85_015661</name>
</gene>
<dbReference type="PANTHER" id="PTHR31325">
    <property type="entry name" value="OS01G0798800 PROTEIN-RELATED"/>
    <property type="match status" value="1"/>
</dbReference>
<comment type="caution">
    <text evidence="1">The sequence shown here is derived from an EMBL/GenBank/DDBJ whole genome shotgun (WGS) entry which is preliminary data.</text>
</comment>
<evidence type="ECO:0008006" key="3">
    <source>
        <dbReference type="Google" id="ProtNLM"/>
    </source>
</evidence>
<dbReference type="OrthoDB" id="1689146at2759"/>